<dbReference type="InterPro" id="IPR011109">
    <property type="entry name" value="DNA_bind_recombinase_dom"/>
</dbReference>
<organism evidence="3 4">
    <name type="scientific">Nocardia mangyaensis</name>
    <dbReference type="NCBI Taxonomy" id="2213200"/>
    <lineage>
        <taxon>Bacteria</taxon>
        <taxon>Bacillati</taxon>
        <taxon>Actinomycetota</taxon>
        <taxon>Actinomycetes</taxon>
        <taxon>Mycobacteriales</taxon>
        <taxon>Nocardiaceae</taxon>
        <taxon>Nocardia</taxon>
    </lineage>
</organism>
<evidence type="ECO:0000259" key="2">
    <source>
        <dbReference type="PROSITE" id="PS51737"/>
    </source>
</evidence>
<dbReference type="InterPro" id="IPR050639">
    <property type="entry name" value="SSR_resolvase"/>
</dbReference>
<dbReference type="PANTHER" id="PTHR30461">
    <property type="entry name" value="DNA-INVERTASE FROM LAMBDOID PROPHAGE"/>
    <property type="match status" value="1"/>
</dbReference>
<dbReference type="InterPro" id="IPR038109">
    <property type="entry name" value="DNA_bind_recomb_sf"/>
</dbReference>
<feature type="domain" description="Resolvase/invertase-type recombinase catalytic" evidence="1">
    <location>
        <begin position="5"/>
        <end position="153"/>
    </location>
</feature>
<protein>
    <recommendedName>
        <fullName evidence="5">Serine recombinase</fullName>
    </recommendedName>
</protein>
<evidence type="ECO:0000259" key="1">
    <source>
        <dbReference type="PROSITE" id="PS51736"/>
    </source>
</evidence>
<dbReference type="InterPro" id="IPR036162">
    <property type="entry name" value="Resolvase-like_N_sf"/>
</dbReference>
<dbReference type="AlphaFoldDB" id="A0A1J0VP37"/>
<dbReference type="PROSITE" id="PS51737">
    <property type="entry name" value="RECOMBINASE_DNA_BIND"/>
    <property type="match status" value="1"/>
</dbReference>
<name>A0A1J0VP37_9NOCA</name>
<feature type="domain" description="Recombinase" evidence="2">
    <location>
        <begin position="160"/>
        <end position="275"/>
    </location>
</feature>
<dbReference type="SMART" id="SM00857">
    <property type="entry name" value="Resolvase"/>
    <property type="match status" value="1"/>
</dbReference>
<evidence type="ECO:0000313" key="3">
    <source>
        <dbReference type="EMBL" id="APE33804.1"/>
    </source>
</evidence>
<dbReference type="PANTHER" id="PTHR30461:SF23">
    <property type="entry name" value="DNA RECOMBINASE-RELATED"/>
    <property type="match status" value="1"/>
</dbReference>
<dbReference type="Gene3D" id="3.90.1750.20">
    <property type="entry name" value="Putative Large Serine Recombinase, Chain B, Domain 2"/>
    <property type="match status" value="1"/>
</dbReference>
<dbReference type="PROSITE" id="PS51736">
    <property type="entry name" value="RECOMBINASES_3"/>
    <property type="match status" value="1"/>
</dbReference>
<dbReference type="RefSeq" id="WP_071926987.1">
    <property type="nucleotide sequence ID" value="NZ_CP018082.1"/>
</dbReference>
<keyword evidence="4" id="KW-1185">Reference proteome</keyword>
<dbReference type="Gene3D" id="3.40.50.1390">
    <property type="entry name" value="Resolvase, N-terminal catalytic domain"/>
    <property type="match status" value="1"/>
</dbReference>
<dbReference type="EMBL" id="CP018082">
    <property type="protein sequence ID" value="APE33804.1"/>
    <property type="molecule type" value="Genomic_DNA"/>
</dbReference>
<dbReference type="Pfam" id="PF07508">
    <property type="entry name" value="Recombinase"/>
    <property type="match status" value="1"/>
</dbReference>
<dbReference type="Pfam" id="PF00239">
    <property type="entry name" value="Resolvase"/>
    <property type="match status" value="1"/>
</dbReference>
<dbReference type="KEGG" id="nsl:BOX37_07265"/>
<proteinExistence type="predicted"/>
<evidence type="ECO:0008006" key="5">
    <source>
        <dbReference type="Google" id="ProtNLM"/>
    </source>
</evidence>
<dbReference type="CDD" id="cd00338">
    <property type="entry name" value="Ser_Recombinase"/>
    <property type="match status" value="1"/>
</dbReference>
<dbReference type="Proteomes" id="UP000183810">
    <property type="component" value="Chromosome"/>
</dbReference>
<dbReference type="OrthoDB" id="4500247at2"/>
<sequence length="476" mass="52031">MAIIKAAIYCRISEDPRSTERGVTRQREDSEQLAKARGWEVVGTYIDNDVSVLGARFRQNYDAMLEAAVRGEFDFIVAYGLSRLWRNRKERAHAIEVLAKARVGIALVKGSDIDLTSAAGRMYAGILGEFDSAESEIKSERIARAAKQRAEEGRANGSHAYGWTRVYQRDSAGNMISWEDVEDPIAADVVRGIVADLLAGLSMNHVVRELNASGTPTPSGKGKWMSSTVRKLALRKMNVAIRTHRGQEYPAAWPAIVDRDAHDRVTALLTDPTRVTTKGGARRHLLSFGIGRCGKCGSILRVVNRGGPHILYCCDTPQGCVGRRVEWVDEFVASVICARLAREDARDLFVSSDDTAGRDARIRVDAIRSRLDSAADAFADGEIDAQQLARITAKLKPELSAAEADASRATAGLDSTLVSEITAGDTREVWDSLAVTQRIAVLQALDVRVTLLPARGGPGFKPQYVRIDWNASESQP</sequence>
<dbReference type="GO" id="GO:0000150">
    <property type="term" value="F:DNA strand exchange activity"/>
    <property type="evidence" value="ECO:0007669"/>
    <property type="project" value="InterPro"/>
</dbReference>
<evidence type="ECO:0000313" key="4">
    <source>
        <dbReference type="Proteomes" id="UP000183810"/>
    </source>
</evidence>
<reference evidence="3" key="1">
    <citation type="submission" date="2016-11" db="EMBL/GenBank/DDBJ databases">
        <authorList>
            <person name="Jaros S."/>
            <person name="Januszkiewicz K."/>
            <person name="Wedrychowicz H."/>
        </authorList>
    </citation>
    <scope>NUCLEOTIDE SEQUENCE [LARGE SCALE GENOMIC DNA]</scope>
    <source>
        <strain evidence="3">Y48</strain>
    </source>
</reference>
<dbReference type="InterPro" id="IPR006119">
    <property type="entry name" value="Resolv_N"/>
</dbReference>
<accession>A0A1J0VP37</accession>
<gene>
    <name evidence="3" type="ORF">BOX37_07265</name>
</gene>
<dbReference type="SUPFAM" id="SSF53041">
    <property type="entry name" value="Resolvase-like"/>
    <property type="match status" value="1"/>
</dbReference>
<dbReference type="GO" id="GO:0003677">
    <property type="term" value="F:DNA binding"/>
    <property type="evidence" value="ECO:0007669"/>
    <property type="project" value="InterPro"/>
</dbReference>